<proteinExistence type="predicted"/>
<comment type="caution">
    <text evidence="1">The sequence shown here is derived from an EMBL/GenBank/DDBJ whole genome shotgun (WGS) entry which is preliminary data.</text>
</comment>
<dbReference type="AlphaFoldDB" id="A0A0F9EZT4"/>
<sequence>MTVGEIYDGVIKDKDIISDGDLSAPREFFRRIHDIRLALIRIQNEGDAHSNALATASLKLLDEAFEVGRG</sequence>
<reference evidence="1" key="1">
    <citation type="journal article" date="2015" name="Nature">
        <title>Complex archaea that bridge the gap between prokaryotes and eukaryotes.</title>
        <authorList>
            <person name="Spang A."/>
            <person name="Saw J.H."/>
            <person name="Jorgensen S.L."/>
            <person name="Zaremba-Niedzwiedzka K."/>
            <person name="Martijn J."/>
            <person name="Lind A.E."/>
            <person name="van Eijk R."/>
            <person name="Schleper C."/>
            <person name="Guy L."/>
            <person name="Ettema T.J."/>
        </authorList>
    </citation>
    <scope>NUCLEOTIDE SEQUENCE</scope>
</reference>
<organism evidence="1">
    <name type="scientific">marine sediment metagenome</name>
    <dbReference type="NCBI Taxonomy" id="412755"/>
    <lineage>
        <taxon>unclassified sequences</taxon>
        <taxon>metagenomes</taxon>
        <taxon>ecological metagenomes</taxon>
    </lineage>
</organism>
<name>A0A0F9EZT4_9ZZZZ</name>
<evidence type="ECO:0000313" key="1">
    <source>
        <dbReference type="EMBL" id="KKL79584.1"/>
    </source>
</evidence>
<protein>
    <submittedName>
        <fullName evidence="1">Uncharacterized protein</fullName>
    </submittedName>
</protein>
<gene>
    <name evidence="1" type="ORF">LCGC14_2013300</name>
</gene>
<accession>A0A0F9EZT4</accession>
<dbReference type="EMBL" id="LAZR01023125">
    <property type="protein sequence ID" value="KKL79584.1"/>
    <property type="molecule type" value="Genomic_DNA"/>
</dbReference>